<dbReference type="PANTHER" id="PTHR43749">
    <property type="entry name" value="RNA-SPLICING LIGASE RTCB"/>
    <property type="match status" value="1"/>
</dbReference>
<dbReference type="GO" id="GO:0005525">
    <property type="term" value="F:GTP binding"/>
    <property type="evidence" value="ECO:0007669"/>
    <property type="project" value="UniProtKB-KW"/>
</dbReference>
<evidence type="ECO:0000256" key="4">
    <source>
        <dbReference type="ARBA" id="ARBA00022741"/>
    </source>
</evidence>
<feature type="binding site" evidence="11">
    <location>
        <position position="242"/>
    </location>
    <ligand>
        <name>Mn(2+)</name>
        <dbReference type="ChEBI" id="CHEBI:29035"/>
        <label>2</label>
    </ligand>
</feature>
<evidence type="ECO:0000256" key="1">
    <source>
        <dbReference type="ARBA" id="ARBA00012726"/>
    </source>
</evidence>
<dbReference type="InterPro" id="IPR001233">
    <property type="entry name" value="RtcB"/>
</dbReference>
<evidence type="ECO:0000256" key="8">
    <source>
        <dbReference type="ARBA" id="ARBA00047746"/>
    </source>
</evidence>
<feature type="binding site" evidence="11">
    <location>
        <position position="215"/>
    </location>
    <ligand>
        <name>Mn(2+)</name>
        <dbReference type="ChEBI" id="CHEBI:29035"/>
        <label>1</label>
    </ligand>
</feature>
<keyword evidence="6 10" id="KW-0342">GTP-binding</keyword>
<dbReference type="KEGG" id="uam:UABAM_05778"/>
<dbReference type="GO" id="GO:0042245">
    <property type="term" value="P:RNA repair"/>
    <property type="evidence" value="ECO:0007669"/>
    <property type="project" value="UniProtKB-KW"/>
</dbReference>
<keyword evidence="2 12" id="KW-0436">Ligase</keyword>
<comment type="cofactor">
    <cofactor evidence="11">
        <name>Mn(2+)</name>
        <dbReference type="ChEBI" id="CHEBI:29035"/>
    </cofactor>
    <text evidence="11">Binds 2 manganese ions per subunit.</text>
</comment>
<protein>
    <recommendedName>
        <fullName evidence="1">3'-phosphate/5'-hydroxy nucleic acid ligase</fullName>
        <ecNumber evidence="1">6.5.1.8</ecNumber>
    </recommendedName>
</protein>
<dbReference type="GO" id="GO:0030145">
    <property type="term" value="F:manganese ion binding"/>
    <property type="evidence" value="ECO:0007669"/>
    <property type="project" value="TreeGrafter"/>
</dbReference>
<gene>
    <name evidence="12" type="ORF">UABAM_05778</name>
</gene>
<keyword evidence="4 10" id="KW-0547">Nucleotide-binding</keyword>
<dbReference type="GO" id="GO:0003909">
    <property type="term" value="F:DNA ligase activity"/>
    <property type="evidence" value="ECO:0007669"/>
    <property type="project" value="TreeGrafter"/>
</dbReference>
<dbReference type="EMBL" id="AP019860">
    <property type="protein sequence ID" value="BBM87369.1"/>
    <property type="molecule type" value="Genomic_DNA"/>
</dbReference>
<reference evidence="12 13" key="1">
    <citation type="submission" date="2019-08" db="EMBL/GenBank/DDBJ databases">
        <title>Complete genome sequence of Candidatus Uab amorphum.</title>
        <authorList>
            <person name="Shiratori T."/>
            <person name="Suzuki S."/>
            <person name="Kakizawa Y."/>
            <person name="Ishida K."/>
        </authorList>
    </citation>
    <scope>NUCLEOTIDE SEQUENCE [LARGE SCALE GENOMIC DNA]</scope>
    <source>
        <strain evidence="12 13">SRT547</strain>
    </source>
</reference>
<evidence type="ECO:0000313" key="12">
    <source>
        <dbReference type="EMBL" id="BBM87369.1"/>
    </source>
</evidence>
<evidence type="ECO:0000256" key="7">
    <source>
        <dbReference type="ARBA" id="ARBA00023211"/>
    </source>
</evidence>
<sequence length="460" mass="51234">MKEKQLLDLGVDPEDIEFAKELVENARAKGLNKKKVNRQLQLAVQKPEANFTNPYFGKLAQKVYQDRRFKERKEPAPWKIWGEDLPEQAVLQMKNACRLPISWRGALMADAHQGYGLPIGGVLATENAVIPYAVGVDIACRVKMTVFDSPAEDVDKNKDFLVDTLQKDTLFGIGKTFSKPHDHEVLQEDWSFSKVTKHIKPRAIKQLGSSGSGNHFVEFGELTVSQDTLGLQAGTYLAVLSHSGSRGAGSAVANHYSQLAMKLRPGLPKELQHLAWLTLDSEEGQEYWQAMELMGRYAAANHEIIHEKIIKSLGATPLLQIENHHNFAWKEVHDGRELIVHRKGATPAGKDDLGIIPGSMVNSCYVVRGKGDETSLSSAPHGAGRVMSRRKAKQLFNWTDVNQMIKSKNVTLLSAGLDEAPSVYKDIDMVMEYSNDLVEILACFQPRIVKMAEDGERPED</sequence>
<feature type="active site" description="GMP-histidine intermediate" evidence="9">
    <location>
        <position position="381"/>
    </location>
</feature>
<dbReference type="OrthoDB" id="9802323at2"/>
<feature type="binding site" evidence="11">
    <location>
        <position position="325"/>
    </location>
    <ligand>
        <name>Mn(2+)</name>
        <dbReference type="ChEBI" id="CHEBI:29035"/>
        <label>2</label>
    </ligand>
</feature>
<proteinExistence type="predicted"/>
<feature type="binding site" evidence="11">
    <location>
        <position position="137"/>
    </location>
    <ligand>
        <name>Mn(2+)</name>
        <dbReference type="ChEBI" id="CHEBI:29035"/>
        <label>1</label>
    </ligand>
</feature>
<dbReference type="AlphaFoldDB" id="A0A5S9F760"/>
<dbReference type="GO" id="GO:0006281">
    <property type="term" value="P:DNA repair"/>
    <property type="evidence" value="ECO:0007669"/>
    <property type="project" value="TreeGrafter"/>
</dbReference>
<accession>A0A5S9F760</accession>
<keyword evidence="7 11" id="KW-0464">Manganese</keyword>
<keyword evidence="5" id="KW-0692">RNA repair</keyword>
<evidence type="ECO:0000256" key="10">
    <source>
        <dbReference type="PIRSR" id="PIRSR601233-2"/>
    </source>
</evidence>
<feature type="binding site" evidence="10">
    <location>
        <begin position="357"/>
        <end position="360"/>
    </location>
    <ligand>
        <name>GMP</name>
        <dbReference type="ChEBI" id="CHEBI:58115"/>
    </ligand>
</feature>
<organism evidence="12 13">
    <name type="scientific">Uabimicrobium amorphum</name>
    <dbReference type="NCBI Taxonomy" id="2596890"/>
    <lineage>
        <taxon>Bacteria</taxon>
        <taxon>Pseudomonadati</taxon>
        <taxon>Planctomycetota</taxon>
        <taxon>Candidatus Uabimicrobiia</taxon>
        <taxon>Candidatus Uabimicrobiales</taxon>
        <taxon>Candidatus Uabimicrobiaceae</taxon>
        <taxon>Candidatus Uabimicrobium</taxon>
    </lineage>
</organism>
<dbReference type="Proteomes" id="UP000326354">
    <property type="component" value="Chromosome"/>
</dbReference>
<evidence type="ECO:0000256" key="9">
    <source>
        <dbReference type="PIRSR" id="PIRSR601233-1"/>
    </source>
</evidence>
<feature type="binding site" evidence="10">
    <location>
        <begin position="381"/>
        <end position="384"/>
    </location>
    <ligand>
        <name>GMP</name>
        <dbReference type="ChEBI" id="CHEBI:58115"/>
    </ligand>
</feature>
<feature type="binding site" evidence="10">
    <location>
        <begin position="325"/>
        <end position="326"/>
    </location>
    <ligand>
        <name>GMP</name>
        <dbReference type="ChEBI" id="CHEBI:58115"/>
    </ligand>
</feature>
<evidence type="ECO:0000256" key="5">
    <source>
        <dbReference type="ARBA" id="ARBA00022800"/>
    </source>
</evidence>
<dbReference type="InterPro" id="IPR052915">
    <property type="entry name" value="RtcB-like"/>
</dbReference>
<dbReference type="InterPro" id="IPR036025">
    <property type="entry name" value="RtcB-like_sf"/>
</dbReference>
<dbReference type="SUPFAM" id="SSF103365">
    <property type="entry name" value="Hypothetical protein PH1602"/>
    <property type="match status" value="1"/>
</dbReference>
<dbReference type="GO" id="GO:0170057">
    <property type="term" value="F:RNA ligase (GTP) activity"/>
    <property type="evidence" value="ECO:0007669"/>
    <property type="project" value="UniProtKB-EC"/>
</dbReference>
<keyword evidence="13" id="KW-1185">Reference proteome</keyword>
<evidence type="ECO:0000256" key="6">
    <source>
        <dbReference type="ARBA" id="ARBA00023134"/>
    </source>
</evidence>
<dbReference type="PANTHER" id="PTHR43749:SF2">
    <property type="entry name" value="RNA-SPLICING LIGASE RTCB"/>
    <property type="match status" value="1"/>
</dbReference>
<dbReference type="EC" id="6.5.1.8" evidence="1"/>
<evidence type="ECO:0000313" key="13">
    <source>
        <dbReference type="Proteomes" id="UP000326354"/>
    </source>
</evidence>
<dbReference type="Gene3D" id="3.90.1860.10">
    <property type="entry name" value="tRNA-splicing ligase RtcB"/>
    <property type="match status" value="1"/>
</dbReference>
<comment type="catalytic activity">
    <reaction evidence="8">
        <text>a 3'-end 3'-phospho-ribonucleotide-RNA + a 5'-end dephospho-ribonucleoside-RNA + GTP = a ribonucleotidyl-ribonucleotide-RNA + GMP + diphosphate</text>
        <dbReference type="Rhea" id="RHEA:68076"/>
        <dbReference type="Rhea" id="RHEA-COMP:10463"/>
        <dbReference type="Rhea" id="RHEA-COMP:13936"/>
        <dbReference type="Rhea" id="RHEA-COMP:17355"/>
        <dbReference type="ChEBI" id="CHEBI:33019"/>
        <dbReference type="ChEBI" id="CHEBI:37565"/>
        <dbReference type="ChEBI" id="CHEBI:58115"/>
        <dbReference type="ChEBI" id="CHEBI:83062"/>
        <dbReference type="ChEBI" id="CHEBI:138284"/>
        <dbReference type="ChEBI" id="CHEBI:173118"/>
        <dbReference type="EC" id="6.5.1.8"/>
    </reaction>
</comment>
<evidence type="ECO:0000256" key="2">
    <source>
        <dbReference type="ARBA" id="ARBA00022598"/>
    </source>
</evidence>
<dbReference type="GO" id="GO:0006396">
    <property type="term" value="P:RNA processing"/>
    <property type="evidence" value="ECO:0007669"/>
    <property type="project" value="InterPro"/>
</dbReference>
<dbReference type="Pfam" id="PF01139">
    <property type="entry name" value="RtcB"/>
    <property type="match status" value="2"/>
</dbReference>
<name>A0A5S9F760_UABAM</name>
<feature type="binding site" evidence="10">
    <location>
        <begin position="214"/>
        <end position="218"/>
    </location>
    <ligand>
        <name>GMP</name>
        <dbReference type="ChEBI" id="CHEBI:58115"/>
    </ligand>
</feature>
<evidence type="ECO:0000256" key="3">
    <source>
        <dbReference type="ARBA" id="ARBA00022723"/>
    </source>
</evidence>
<evidence type="ECO:0000256" key="11">
    <source>
        <dbReference type="PIRSR" id="PIRSR601233-3"/>
    </source>
</evidence>
<dbReference type="RefSeq" id="WP_151971391.1">
    <property type="nucleotide sequence ID" value="NZ_AP019860.1"/>
</dbReference>
<keyword evidence="3 11" id="KW-0479">Metal-binding</keyword>